<name>A0A919W6L5_9ACTN</name>
<proteinExistence type="predicted"/>
<feature type="domain" description="Methyltransferase type 11" evidence="2">
    <location>
        <begin position="74"/>
        <end position="175"/>
    </location>
</feature>
<dbReference type="GO" id="GO:0003838">
    <property type="term" value="F:sterol 24-C-methyltransferase activity"/>
    <property type="evidence" value="ECO:0007669"/>
    <property type="project" value="TreeGrafter"/>
</dbReference>
<dbReference type="InterPro" id="IPR029063">
    <property type="entry name" value="SAM-dependent_MTases_sf"/>
</dbReference>
<evidence type="ECO:0000256" key="1">
    <source>
        <dbReference type="ARBA" id="ARBA00022679"/>
    </source>
</evidence>
<gene>
    <name evidence="3" type="ORF">Ato02nite_049910</name>
</gene>
<protein>
    <recommendedName>
        <fullName evidence="2">Methyltransferase type 11 domain-containing protein</fullName>
    </recommendedName>
</protein>
<dbReference type="InterPro" id="IPR050447">
    <property type="entry name" value="Erg6_SMT_methyltransf"/>
</dbReference>
<dbReference type="PANTHER" id="PTHR44068">
    <property type="entry name" value="ZGC:194242"/>
    <property type="match status" value="1"/>
</dbReference>
<reference evidence="3 4" key="1">
    <citation type="submission" date="2021-03" db="EMBL/GenBank/DDBJ databases">
        <title>Whole genome shotgun sequence of Actinoplanes toevensis NBRC 105298.</title>
        <authorList>
            <person name="Komaki H."/>
            <person name="Tamura T."/>
        </authorList>
    </citation>
    <scope>NUCLEOTIDE SEQUENCE [LARGE SCALE GENOMIC DNA]</scope>
    <source>
        <strain evidence="3 4">NBRC 105298</strain>
    </source>
</reference>
<sequence length="288" mass="31425">MTTAVTHEEQVRLFYSDGPGGEGAGQAYVSLMGDIWHHGDRDVEKTGGSVRDAALAMQQRLTRLARIQPGDRVLDFGSGPGGATVAMAKSTGANFIGVSNTESLSQQARALATEHGLDAQVNFLTLGDQDYKTLLAWPDCSFDAVIFLESVCHLPDKQAFFTAAFRVLRPGGRLVGLDWIQRPYGSYQAPEQIEEIIDPVCEYIRLAGLGTVESYADMMRAAGFEVTHAEDEFAGEPCWGSTPPADRERWLTYDGPSGELFQDGKRALDSARRAGVFSVGWWAAIRTR</sequence>
<dbReference type="Proteomes" id="UP000677082">
    <property type="component" value="Unassembled WGS sequence"/>
</dbReference>
<dbReference type="RefSeq" id="WP_213009026.1">
    <property type="nucleotide sequence ID" value="NZ_BOQN01000064.1"/>
</dbReference>
<evidence type="ECO:0000259" key="2">
    <source>
        <dbReference type="Pfam" id="PF08241"/>
    </source>
</evidence>
<keyword evidence="4" id="KW-1185">Reference proteome</keyword>
<dbReference type="Gene3D" id="3.40.50.150">
    <property type="entry name" value="Vaccinia Virus protein VP39"/>
    <property type="match status" value="1"/>
</dbReference>
<dbReference type="InterPro" id="IPR013216">
    <property type="entry name" value="Methyltransf_11"/>
</dbReference>
<evidence type="ECO:0000313" key="4">
    <source>
        <dbReference type="Proteomes" id="UP000677082"/>
    </source>
</evidence>
<dbReference type="EMBL" id="BOQN01000064">
    <property type="protein sequence ID" value="GIM93198.1"/>
    <property type="molecule type" value="Genomic_DNA"/>
</dbReference>
<dbReference type="SUPFAM" id="SSF53335">
    <property type="entry name" value="S-adenosyl-L-methionine-dependent methyltransferases"/>
    <property type="match status" value="1"/>
</dbReference>
<dbReference type="AlphaFoldDB" id="A0A919W6L5"/>
<evidence type="ECO:0000313" key="3">
    <source>
        <dbReference type="EMBL" id="GIM93198.1"/>
    </source>
</evidence>
<dbReference type="PANTHER" id="PTHR44068:SF6">
    <property type="entry name" value="SAM-DEPENDENT METHYLTRANSFERASE ERG6_SMT-TYPE DOMAIN-CONTAINING PROTEIN"/>
    <property type="match status" value="1"/>
</dbReference>
<dbReference type="GO" id="GO:0016126">
    <property type="term" value="P:sterol biosynthetic process"/>
    <property type="evidence" value="ECO:0007669"/>
    <property type="project" value="TreeGrafter"/>
</dbReference>
<dbReference type="CDD" id="cd02440">
    <property type="entry name" value="AdoMet_MTases"/>
    <property type="match status" value="1"/>
</dbReference>
<keyword evidence="1" id="KW-0808">Transferase</keyword>
<dbReference type="Pfam" id="PF08241">
    <property type="entry name" value="Methyltransf_11"/>
    <property type="match status" value="1"/>
</dbReference>
<accession>A0A919W6L5</accession>
<organism evidence="3 4">
    <name type="scientific">Paractinoplanes toevensis</name>
    <dbReference type="NCBI Taxonomy" id="571911"/>
    <lineage>
        <taxon>Bacteria</taxon>
        <taxon>Bacillati</taxon>
        <taxon>Actinomycetota</taxon>
        <taxon>Actinomycetes</taxon>
        <taxon>Micromonosporales</taxon>
        <taxon>Micromonosporaceae</taxon>
        <taxon>Paractinoplanes</taxon>
    </lineage>
</organism>
<comment type="caution">
    <text evidence="3">The sequence shown here is derived from an EMBL/GenBank/DDBJ whole genome shotgun (WGS) entry which is preliminary data.</text>
</comment>